<protein>
    <submittedName>
        <fullName evidence="1">Uncharacterized protein</fullName>
    </submittedName>
</protein>
<sequence>MKAFDSQLEGTVGSHEGIQIIVAGLPRTGTLSMKLALEELGFRNCHHLLTPLFQSVWSTRVKESALAMATKDPYLRQFYLRRRFEGYDVVLDLPGSACVDDLIKMYPDAKV</sequence>
<dbReference type="SUPFAM" id="SSF52540">
    <property type="entry name" value="P-loop containing nucleoside triphosphate hydrolases"/>
    <property type="match status" value="1"/>
</dbReference>
<reference evidence="1 2" key="1">
    <citation type="journal article" date="2018" name="IMA Fungus">
        <title>IMA Genome-F 9: Draft genome sequence of Annulohypoxylon stygium, Aspergillus mulundensis, Berkeleyomyces basicola (syn. Thielaviopsis basicola), Ceratocystis smalleyi, two Cercospora beticola strains, Coleophoma cylindrospora, Fusarium fracticaudum, Phialophora cf. hyalina, and Morchella septimelata.</title>
        <authorList>
            <person name="Wingfield B.D."/>
            <person name="Bills G.F."/>
            <person name="Dong Y."/>
            <person name="Huang W."/>
            <person name="Nel W.J."/>
            <person name="Swalarsk-Parry B.S."/>
            <person name="Vaghefi N."/>
            <person name="Wilken P.M."/>
            <person name="An Z."/>
            <person name="de Beer Z.W."/>
            <person name="De Vos L."/>
            <person name="Chen L."/>
            <person name="Duong T.A."/>
            <person name="Gao Y."/>
            <person name="Hammerbacher A."/>
            <person name="Kikkert J.R."/>
            <person name="Li Y."/>
            <person name="Li H."/>
            <person name="Li K."/>
            <person name="Li Q."/>
            <person name="Liu X."/>
            <person name="Ma X."/>
            <person name="Naidoo K."/>
            <person name="Pethybridge S.J."/>
            <person name="Sun J."/>
            <person name="Steenkamp E.T."/>
            <person name="van der Nest M.A."/>
            <person name="van Wyk S."/>
            <person name="Wingfield M.J."/>
            <person name="Xiong C."/>
            <person name="Yue Q."/>
            <person name="Zhang X."/>
        </authorList>
    </citation>
    <scope>NUCLEOTIDE SEQUENCE [LARGE SCALE GENOMIC DNA]</scope>
    <source>
        <strain evidence="1 2">BP6252</strain>
    </source>
</reference>
<evidence type="ECO:0000313" key="1">
    <source>
        <dbReference type="EMBL" id="RDW58673.1"/>
    </source>
</evidence>
<dbReference type="Pfam" id="PF17784">
    <property type="entry name" value="Sulfotransfer_4"/>
    <property type="match status" value="1"/>
</dbReference>
<gene>
    <name evidence="1" type="ORF">BP6252_13149</name>
</gene>
<dbReference type="PANTHER" id="PTHR36978">
    <property type="entry name" value="P-LOOP CONTAINING NUCLEOTIDE TRIPHOSPHATE HYDROLASE"/>
    <property type="match status" value="1"/>
</dbReference>
<evidence type="ECO:0000313" key="2">
    <source>
        <dbReference type="Proteomes" id="UP000256645"/>
    </source>
</evidence>
<accession>A0A3D8QA04</accession>
<dbReference type="PANTHER" id="PTHR36978:SF4">
    <property type="entry name" value="P-LOOP CONTAINING NUCLEOSIDE TRIPHOSPHATE HYDROLASE PROTEIN"/>
    <property type="match status" value="1"/>
</dbReference>
<comment type="caution">
    <text evidence="1">The sequence shown here is derived from an EMBL/GenBank/DDBJ whole genome shotgun (WGS) entry which is preliminary data.</text>
</comment>
<dbReference type="AlphaFoldDB" id="A0A3D8QA04"/>
<dbReference type="EMBL" id="PDLM01000017">
    <property type="protein sequence ID" value="RDW58673.1"/>
    <property type="molecule type" value="Genomic_DNA"/>
</dbReference>
<dbReference type="Proteomes" id="UP000256645">
    <property type="component" value="Unassembled WGS sequence"/>
</dbReference>
<dbReference type="Gene3D" id="3.40.50.300">
    <property type="entry name" value="P-loop containing nucleotide triphosphate hydrolases"/>
    <property type="match status" value="1"/>
</dbReference>
<dbReference type="InterPro" id="IPR040632">
    <property type="entry name" value="Sulfotransfer_4"/>
</dbReference>
<dbReference type="OrthoDB" id="408152at2759"/>
<keyword evidence="2" id="KW-1185">Reference proteome</keyword>
<proteinExistence type="predicted"/>
<organism evidence="1 2">
    <name type="scientific">Coleophoma cylindrospora</name>
    <dbReference type="NCBI Taxonomy" id="1849047"/>
    <lineage>
        <taxon>Eukaryota</taxon>
        <taxon>Fungi</taxon>
        <taxon>Dikarya</taxon>
        <taxon>Ascomycota</taxon>
        <taxon>Pezizomycotina</taxon>
        <taxon>Leotiomycetes</taxon>
        <taxon>Helotiales</taxon>
        <taxon>Dermateaceae</taxon>
        <taxon>Coleophoma</taxon>
    </lineage>
</organism>
<dbReference type="InterPro" id="IPR027417">
    <property type="entry name" value="P-loop_NTPase"/>
</dbReference>
<name>A0A3D8QA04_9HELO</name>